<accession>A0AAV9RNJ4</accession>
<dbReference type="Gene3D" id="2.80.10.70">
    <property type="entry name" value="Spindlin/Ssty"/>
    <property type="match status" value="1"/>
</dbReference>
<comment type="caution">
    <text evidence="2">The sequence shown here is derived from an EMBL/GenBank/DDBJ whole genome shotgun (WGS) entry which is preliminary data.</text>
</comment>
<dbReference type="PANTHER" id="PTHR28422:SF1">
    <property type="entry name" value="SIMILAR TO HUMAN CHROMOSOME 15 OPEN READING FRAME 39"/>
    <property type="match status" value="1"/>
</dbReference>
<feature type="compositionally biased region" description="Basic residues" evidence="1">
    <location>
        <begin position="49"/>
        <end position="59"/>
    </location>
</feature>
<dbReference type="InterPro" id="IPR037656">
    <property type="entry name" value="DUF5525"/>
</dbReference>
<feature type="compositionally biased region" description="Acidic residues" evidence="1">
    <location>
        <begin position="70"/>
        <end position="82"/>
    </location>
</feature>
<evidence type="ECO:0000256" key="1">
    <source>
        <dbReference type="SAM" id="MobiDB-lite"/>
    </source>
</evidence>
<reference evidence="2 3" key="1">
    <citation type="submission" date="2021-06" db="EMBL/GenBank/DDBJ databases">
        <authorList>
            <person name="Palmer J.M."/>
        </authorList>
    </citation>
    <scope>NUCLEOTIDE SEQUENCE [LARGE SCALE GENOMIC DNA]</scope>
    <source>
        <strain evidence="2 3">MEX-2019</strain>
        <tissue evidence="2">Muscle</tissue>
    </source>
</reference>
<feature type="region of interest" description="Disordered" evidence="1">
    <location>
        <begin position="1"/>
        <end position="84"/>
    </location>
</feature>
<feature type="compositionally biased region" description="Basic and acidic residues" evidence="1">
    <location>
        <begin position="1"/>
        <end position="12"/>
    </location>
</feature>
<evidence type="ECO:0000313" key="3">
    <source>
        <dbReference type="Proteomes" id="UP001311232"/>
    </source>
</evidence>
<protein>
    <submittedName>
        <fullName evidence="2">Uncharacterized protein</fullName>
    </submittedName>
</protein>
<proteinExistence type="predicted"/>
<sequence length="357" mass="40455">MDPYYKEQDGGHDISNSCTPVPCDAPTSPSESHHQRCLKEEENETSSKSKTKSRVKSASRHIFLDKSLSDEEATGDAEETVVEGDLKSFINETPGAHQMENKEPDHIAAEQESMAATQSPSAENSWTCPLTLDELSRSHSDAETESSSSRLPDNPASGCLAQSKNCSGMILKLRKMLGAGLNRKRACYEAVLQSGTLAKPSSSKIEAGEGIGSDQHRMPKALRRWKAKRSFCHPDGPLNSPPKSKQRSLLKIKYCPYLSACHSAEHRRRWVLRSAVQTARRAMRFYYPDLVGKRIRHLYEEDDKSEVWYRGEVLCIHEAHTNPLKTIFEVRYDSEPEWKYYLELMMDYKKGWLKIED</sequence>
<feature type="region of interest" description="Disordered" evidence="1">
    <location>
        <begin position="136"/>
        <end position="158"/>
    </location>
</feature>
<keyword evidence="3" id="KW-1185">Reference proteome</keyword>
<dbReference type="PANTHER" id="PTHR28422">
    <property type="entry name" value="SIMILAR TO HUMAN CHROMOSOME 15 OPEN READING FRAME 39"/>
    <property type="match status" value="1"/>
</dbReference>
<organism evidence="2 3">
    <name type="scientific">Crenichthys baileyi</name>
    <name type="common">White River springfish</name>
    <dbReference type="NCBI Taxonomy" id="28760"/>
    <lineage>
        <taxon>Eukaryota</taxon>
        <taxon>Metazoa</taxon>
        <taxon>Chordata</taxon>
        <taxon>Craniata</taxon>
        <taxon>Vertebrata</taxon>
        <taxon>Euteleostomi</taxon>
        <taxon>Actinopterygii</taxon>
        <taxon>Neopterygii</taxon>
        <taxon>Teleostei</taxon>
        <taxon>Neoteleostei</taxon>
        <taxon>Acanthomorphata</taxon>
        <taxon>Ovalentaria</taxon>
        <taxon>Atherinomorphae</taxon>
        <taxon>Cyprinodontiformes</taxon>
        <taxon>Goodeidae</taxon>
        <taxon>Crenichthys</taxon>
    </lineage>
</organism>
<dbReference type="InterPro" id="IPR042567">
    <property type="entry name" value="SPIN/Ssty_sf"/>
</dbReference>
<dbReference type="EMBL" id="JAHHUM010001564">
    <property type="protein sequence ID" value="KAK5610495.1"/>
    <property type="molecule type" value="Genomic_DNA"/>
</dbReference>
<dbReference type="AlphaFoldDB" id="A0AAV9RNJ4"/>
<feature type="compositionally biased region" description="Basic and acidic residues" evidence="1">
    <location>
        <begin position="31"/>
        <end position="40"/>
    </location>
</feature>
<gene>
    <name evidence="2" type="ORF">CRENBAI_004072</name>
</gene>
<evidence type="ECO:0000313" key="2">
    <source>
        <dbReference type="EMBL" id="KAK5610495.1"/>
    </source>
</evidence>
<dbReference type="Proteomes" id="UP001311232">
    <property type="component" value="Unassembled WGS sequence"/>
</dbReference>
<name>A0AAV9RNJ4_9TELE</name>